<evidence type="ECO:0000313" key="17">
    <source>
        <dbReference type="EMBL" id="MBP1889388.1"/>
    </source>
</evidence>
<keyword evidence="9" id="KW-0408">Iron</keyword>
<dbReference type="PROSITE" id="PS50983">
    <property type="entry name" value="FE_B12_PBP"/>
    <property type="match status" value="1"/>
</dbReference>
<keyword evidence="5" id="KW-1003">Cell membrane</keyword>
<dbReference type="SUPFAM" id="SSF53807">
    <property type="entry name" value="Helical backbone' metal receptor"/>
    <property type="match status" value="1"/>
</dbReference>
<evidence type="ECO:0000313" key="18">
    <source>
        <dbReference type="Proteomes" id="UP000783390"/>
    </source>
</evidence>
<evidence type="ECO:0000256" key="6">
    <source>
        <dbReference type="ARBA" id="ARBA00022617"/>
    </source>
</evidence>
<dbReference type="Pfam" id="PF01497">
    <property type="entry name" value="Peripla_BP_2"/>
    <property type="match status" value="1"/>
</dbReference>
<evidence type="ECO:0000256" key="10">
    <source>
        <dbReference type="ARBA" id="ARBA00023136"/>
    </source>
</evidence>
<evidence type="ECO:0000256" key="2">
    <source>
        <dbReference type="ARBA" id="ARBA00008814"/>
    </source>
</evidence>
<keyword evidence="4" id="KW-0813">Transport</keyword>
<organism evidence="17 18">
    <name type="scientific">Clostridium moniliforme</name>
    <dbReference type="NCBI Taxonomy" id="39489"/>
    <lineage>
        <taxon>Bacteria</taxon>
        <taxon>Bacillati</taxon>
        <taxon>Bacillota</taxon>
        <taxon>Clostridia</taxon>
        <taxon>Eubacteriales</taxon>
        <taxon>Clostridiaceae</taxon>
        <taxon>Clostridium</taxon>
    </lineage>
</organism>
<dbReference type="RefSeq" id="WP_209796089.1">
    <property type="nucleotide sequence ID" value="NZ_JAGGJZ010000002.1"/>
</dbReference>
<protein>
    <recommendedName>
        <fullName evidence="3">High-affinity heme uptake system protein IsdE</fullName>
    </recommendedName>
    <alternativeName>
        <fullName evidence="14">Iron-regulated surface determinant protein E</fullName>
    </alternativeName>
    <alternativeName>
        <fullName evidence="13">Staphylococcal iron-regulated protein F</fullName>
    </alternativeName>
</protein>
<dbReference type="PANTHER" id="PTHR30535">
    <property type="entry name" value="VITAMIN B12-BINDING PROTEIN"/>
    <property type="match status" value="1"/>
</dbReference>
<evidence type="ECO:0000256" key="4">
    <source>
        <dbReference type="ARBA" id="ARBA00022448"/>
    </source>
</evidence>
<feature type="domain" description="Fe/B12 periplasmic-binding" evidence="16">
    <location>
        <begin position="39"/>
        <end position="294"/>
    </location>
</feature>
<keyword evidence="11" id="KW-0564">Palmitate</keyword>
<evidence type="ECO:0000256" key="8">
    <source>
        <dbReference type="ARBA" id="ARBA00022729"/>
    </source>
</evidence>
<dbReference type="InterPro" id="IPR019957">
    <property type="entry name" value="ABC_transptr_haem-bd_IsdE"/>
</dbReference>
<keyword evidence="8 15" id="KW-0732">Signal</keyword>
<comment type="caution">
    <text evidence="17">The sequence shown here is derived from an EMBL/GenBank/DDBJ whole genome shotgun (WGS) entry which is preliminary data.</text>
</comment>
<evidence type="ECO:0000256" key="5">
    <source>
        <dbReference type="ARBA" id="ARBA00022475"/>
    </source>
</evidence>
<dbReference type="PANTHER" id="PTHR30535:SF36">
    <property type="entry name" value="HIGH-AFFINITY HEME UPTAKE SYSTEM PROTEIN ISDE"/>
    <property type="match status" value="1"/>
</dbReference>
<gene>
    <name evidence="17" type="ORF">J2Z53_000969</name>
</gene>
<evidence type="ECO:0000256" key="13">
    <source>
        <dbReference type="ARBA" id="ARBA00031148"/>
    </source>
</evidence>
<evidence type="ECO:0000256" key="9">
    <source>
        <dbReference type="ARBA" id="ARBA00023004"/>
    </source>
</evidence>
<dbReference type="Gene3D" id="3.40.50.1980">
    <property type="entry name" value="Nitrogenase molybdenum iron protein domain"/>
    <property type="match status" value="2"/>
</dbReference>
<keyword evidence="7" id="KW-0479">Metal-binding</keyword>
<sequence>MKIKRYFLLSLVAIMTCAFVGCSGDAEDSKGKDKDNGENVVATSVAVTQILDKLGVKLKGVPTTSYKLPESTKDAVKVGNPMNPDLEIIKSLNPSVVVSVDTLGEDYKNIFKDNNIPSEFVTLTSLDGLKNSIIKLSDKFSKKAEGEKILKDLENKEKEMKKLSDGKSKKKVMIVFSAPGSMMVASPKSYVGDLVKISGGENVVKEDKLPFYTYNNEEITKLKPDLVLVMTHGNPEEAKNLAKEKFKNDPTWKNIKATKNGKVTYLDSEYFGMSANLNVMEALNTLGKILYGENK</sequence>
<comment type="similarity">
    <text evidence="2">Belongs to the bacterial solute-binding protein 8 family.</text>
</comment>
<feature type="signal peptide" evidence="15">
    <location>
        <begin position="1"/>
        <end position="20"/>
    </location>
</feature>
<evidence type="ECO:0000256" key="12">
    <source>
        <dbReference type="ARBA" id="ARBA00023288"/>
    </source>
</evidence>
<comment type="cofactor">
    <cofactor evidence="1">
        <name>heme b</name>
        <dbReference type="ChEBI" id="CHEBI:60344"/>
    </cofactor>
</comment>
<evidence type="ECO:0000256" key="1">
    <source>
        <dbReference type="ARBA" id="ARBA00001970"/>
    </source>
</evidence>
<dbReference type="PROSITE" id="PS51257">
    <property type="entry name" value="PROKAR_LIPOPROTEIN"/>
    <property type="match status" value="1"/>
</dbReference>
<keyword evidence="10" id="KW-0472">Membrane</keyword>
<reference evidence="17 18" key="1">
    <citation type="submission" date="2021-03" db="EMBL/GenBank/DDBJ databases">
        <title>Genomic Encyclopedia of Type Strains, Phase IV (KMG-IV): sequencing the most valuable type-strain genomes for metagenomic binning, comparative biology and taxonomic classification.</title>
        <authorList>
            <person name="Goeker M."/>
        </authorList>
    </citation>
    <scope>NUCLEOTIDE SEQUENCE [LARGE SCALE GENOMIC DNA]</scope>
    <source>
        <strain evidence="17 18">DSM 3984</strain>
    </source>
</reference>
<dbReference type="EMBL" id="JAGGJZ010000002">
    <property type="protein sequence ID" value="MBP1889388.1"/>
    <property type="molecule type" value="Genomic_DNA"/>
</dbReference>
<feature type="chain" id="PRO_5046936900" description="High-affinity heme uptake system protein IsdE" evidence="15">
    <location>
        <begin position="21"/>
        <end position="295"/>
    </location>
</feature>
<keyword evidence="12" id="KW-0449">Lipoprotein</keyword>
<name>A0ABS4EZF8_9CLOT</name>
<dbReference type="Proteomes" id="UP000783390">
    <property type="component" value="Unassembled WGS sequence"/>
</dbReference>
<evidence type="ECO:0000256" key="7">
    <source>
        <dbReference type="ARBA" id="ARBA00022723"/>
    </source>
</evidence>
<proteinExistence type="inferred from homology"/>
<dbReference type="NCBIfam" id="TIGR03659">
    <property type="entry name" value="IsdE"/>
    <property type="match status" value="1"/>
</dbReference>
<keyword evidence="18" id="KW-1185">Reference proteome</keyword>
<accession>A0ABS4EZF8</accession>
<evidence type="ECO:0000256" key="11">
    <source>
        <dbReference type="ARBA" id="ARBA00023139"/>
    </source>
</evidence>
<dbReference type="InterPro" id="IPR002491">
    <property type="entry name" value="ABC_transptr_periplasmic_BD"/>
</dbReference>
<evidence type="ECO:0000256" key="15">
    <source>
        <dbReference type="SAM" id="SignalP"/>
    </source>
</evidence>
<dbReference type="NCBIfam" id="NF038402">
    <property type="entry name" value="TroA_like"/>
    <property type="match status" value="1"/>
</dbReference>
<dbReference type="InterPro" id="IPR054828">
    <property type="entry name" value="Vit_B12_bind_prot"/>
</dbReference>
<evidence type="ECO:0000259" key="16">
    <source>
        <dbReference type="PROSITE" id="PS50983"/>
    </source>
</evidence>
<evidence type="ECO:0000256" key="14">
    <source>
        <dbReference type="ARBA" id="ARBA00031463"/>
    </source>
</evidence>
<evidence type="ECO:0000256" key="3">
    <source>
        <dbReference type="ARBA" id="ARBA00015862"/>
    </source>
</evidence>
<keyword evidence="6" id="KW-0349">Heme</keyword>
<dbReference type="InterPro" id="IPR050902">
    <property type="entry name" value="ABC_Transporter_SBP"/>
</dbReference>